<proteinExistence type="inferred from homology"/>
<keyword evidence="6" id="KW-0175">Coiled coil</keyword>
<evidence type="ECO:0000256" key="3">
    <source>
        <dbReference type="ARBA" id="ARBA00022448"/>
    </source>
</evidence>
<evidence type="ECO:0000256" key="2">
    <source>
        <dbReference type="ARBA" id="ARBA00008180"/>
    </source>
</evidence>
<evidence type="ECO:0000313" key="10">
    <source>
        <dbReference type="Proteomes" id="UP000238350"/>
    </source>
</evidence>
<organism evidence="9 10">
    <name type="scientific">Wickerhamiella sorbophila</name>
    <dbReference type="NCBI Taxonomy" id="45607"/>
    <lineage>
        <taxon>Eukaryota</taxon>
        <taxon>Fungi</taxon>
        <taxon>Dikarya</taxon>
        <taxon>Ascomycota</taxon>
        <taxon>Saccharomycotina</taxon>
        <taxon>Dipodascomycetes</taxon>
        <taxon>Dipodascales</taxon>
        <taxon>Trichomonascaceae</taxon>
        <taxon>Wickerhamiella</taxon>
    </lineage>
</organism>
<dbReference type="OrthoDB" id="19482at2759"/>
<comment type="subcellular location">
    <subcellularLocation>
        <location evidence="1">Golgi apparatus</location>
        <location evidence="1">trans-Golgi network</location>
    </subcellularLocation>
</comment>
<evidence type="ECO:0000256" key="6">
    <source>
        <dbReference type="SAM" id="Coils"/>
    </source>
</evidence>
<dbReference type="GO" id="GO:0019905">
    <property type="term" value="F:syntaxin binding"/>
    <property type="evidence" value="ECO:0007669"/>
    <property type="project" value="TreeGrafter"/>
</dbReference>
<reference evidence="9 10" key="1">
    <citation type="submission" date="2017-04" db="EMBL/GenBank/DDBJ databases">
        <title>Genome sequencing of [Candida] sorbophila.</title>
        <authorList>
            <person name="Ahn J.O."/>
        </authorList>
    </citation>
    <scope>NUCLEOTIDE SEQUENCE [LARGE SCALE GENOMIC DNA]</scope>
    <source>
        <strain evidence="9 10">DS02</strain>
    </source>
</reference>
<evidence type="ECO:0000256" key="5">
    <source>
        <dbReference type="ARBA" id="ARBA00023034"/>
    </source>
</evidence>
<evidence type="ECO:0000313" key="9">
    <source>
        <dbReference type="EMBL" id="PRT55923.1"/>
    </source>
</evidence>
<sequence length="559" mass="62201">MQSEVSRLLGIEPEQLAAAAERARDKSHYKTTSEKIDLASFSEWSASVEDFAKLVDSTLKDLELVEQQSEKFKSDISQLSSEMSQLQALSSNLHHRLEVRKEVELELSPICAERVVPPAVVSEISTGEIGPQWRAALALLLKRPMLSTSSADTSESQRFIDTLLTKATARIKVWYVYCVRRIRQPGTNAETVQGEIINNKPLYEFLLQREPRLARRLHLAYCNTVRWYYTMLFGKYNRNIDRMPVILVDSSKTLGALGASAHKSIFVSKSTARGTDVFNIGSRPTILTSNDTAICLGQTSPPQGYHIEIILRSLLLVLYNSMKVEQETQREGFANVAASANIADLSIRENAADESVAVEELALDSEVNSDMSELPVDSALFTKPLAGIQATFTRLSHENFDIYGLILSLRLIQQMPKDVADFNVFAKVLESLLWTEITFVLDANLKSIEQAASKSSSHRAASDVTPHPMTQLFAQFLTGILQISTENEALDEPLAPKLRQMTSGFEMFVTKLSKASSDAELFLYNNYFLISALLSDVPGKLAGELAQHLRLLTEAYAPK</sequence>
<dbReference type="GO" id="GO:0000938">
    <property type="term" value="C:GARP complex"/>
    <property type="evidence" value="ECO:0007669"/>
    <property type="project" value="TreeGrafter"/>
</dbReference>
<evidence type="ECO:0000259" key="8">
    <source>
        <dbReference type="Pfam" id="PF20655"/>
    </source>
</evidence>
<dbReference type="AlphaFoldDB" id="A0A2T0FLQ1"/>
<keyword evidence="10" id="KW-1185">Reference proteome</keyword>
<dbReference type="GO" id="GO:0005829">
    <property type="term" value="C:cytosol"/>
    <property type="evidence" value="ECO:0007669"/>
    <property type="project" value="GOC"/>
</dbReference>
<evidence type="ECO:0000259" key="7">
    <source>
        <dbReference type="Pfam" id="PF04129"/>
    </source>
</evidence>
<dbReference type="Pfam" id="PF04129">
    <property type="entry name" value="Vps52_CC"/>
    <property type="match status" value="1"/>
</dbReference>
<dbReference type="STRING" id="45607.A0A2T0FLQ1"/>
<keyword evidence="3" id="KW-0813">Transport</keyword>
<dbReference type="GO" id="GO:0032456">
    <property type="term" value="P:endocytic recycling"/>
    <property type="evidence" value="ECO:0007669"/>
    <property type="project" value="TreeGrafter"/>
</dbReference>
<feature type="domain" description="Vps52 coiled-coil" evidence="7">
    <location>
        <begin position="62"/>
        <end position="206"/>
    </location>
</feature>
<name>A0A2T0FLQ1_9ASCO</name>
<gene>
    <name evidence="9" type="ORF">B9G98_03543</name>
</gene>
<dbReference type="InterPro" id="IPR048319">
    <property type="entry name" value="Vps52_CC"/>
</dbReference>
<feature type="domain" description="Vps52 C-terminal" evidence="8">
    <location>
        <begin position="377"/>
        <end position="544"/>
    </location>
</feature>
<dbReference type="Pfam" id="PF20655">
    <property type="entry name" value="Vps52_C"/>
    <property type="match status" value="1"/>
</dbReference>
<dbReference type="GeneID" id="36517291"/>
<dbReference type="RefSeq" id="XP_024665868.1">
    <property type="nucleotide sequence ID" value="XM_024810100.1"/>
</dbReference>
<dbReference type="Proteomes" id="UP000238350">
    <property type="component" value="Unassembled WGS sequence"/>
</dbReference>
<dbReference type="GO" id="GO:0042147">
    <property type="term" value="P:retrograde transport, endosome to Golgi"/>
    <property type="evidence" value="ECO:0007669"/>
    <property type="project" value="TreeGrafter"/>
</dbReference>
<keyword evidence="5" id="KW-0333">Golgi apparatus</keyword>
<keyword evidence="4" id="KW-0653">Protein transport</keyword>
<dbReference type="GO" id="GO:0006896">
    <property type="term" value="P:Golgi to vacuole transport"/>
    <property type="evidence" value="ECO:0007669"/>
    <property type="project" value="TreeGrafter"/>
</dbReference>
<comment type="similarity">
    <text evidence="2">Belongs to the VPS52 family.</text>
</comment>
<dbReference type="EMBL" id="NDIQ01000022">
    <property type="protein sequence ID" value="PRT55923.1"/>
    <property type="molecule type" value="Genomic_DNA"/>
</dbReference>
<protein>
    <submittedName>
        <fullName evidence="9">Vacuolar protein sorting-associated protein 52</fullName>
    </submittedName>
</protein>
<comment type="caution">
    <text evidence="9">The sequence shown here is derived from an EMBL/GenBank/DDBJ whole genome shotgun (WGS) entry which is preliminary data.</text>
</comment>
<dbReference type="InterPro" id="IPR048361">
    <property type="entry name" value="Vps52_C"/>
</dbReference>
<dbReference type="PANTHER" id="PTHR14190">
    <property type="entry name" value="SUPPRESSOR OF ACTIN MUTATIONS 2/VACUOLAR PROTEIN SORTING 52"/>
    <property type="match status" value="1"/>
</dbReference>
<accession>A0A2T0FLQ1</accession>
<feature type="coiled-coil region" evidence="6">
    <location>
        <begin position="62"/>
        <end position="89"/>
    </location>
</feature>
<dbReference type="InterPro" id="IPR007258">
    <property type="entry name" value="Vps52"/>
</dbReference>
<dbReference type="PANTHER" id="PTHR14190:SF7">
    <property type="entry name" value="VACUOLAR PROTEIN SORTING-ASSOCIATED PROTEIN 52 HOMOLOG"/>
    <property type="match status" value="1"/>
</dbReference>
<evidence type="ECO:0000256" key="4">
    <source>
        <dbReference type="ARBA" id="ARBA00022927"/>
    </source>
</evidence>
<dbReference type="GO" id="GO:0015031">
    <property type="term" value="P:protein transport"/>
    <property type="evidence" value="ECO:0007669"/>
    <property type="project" value="UniProtKB-KW"/>
</dbReference>
<evidence type="ECO:0000256" key="1">
    <source>
        <dbReference type="ARBA" id="ARBA00004601"/>
    </source>
</evidence>